<proteinExistence type="predicted"/>
<dbReference type="EMBL" id="AMCV02000001">
    <property type="protein sequence ID" value="TDZ26821.1"/>
    <property type="molecule type" value="Genomic_DNA"/>
</dbReference>
<evidence type="ECO:0000313" key="1">
    <source>
        <dbReference type="EMBL" id="TDZ26821.1"/>
    </source>
</evidence>
<accession>A0A484G9F1</accession>
<evidence type="ECO:0000313" key="2">
    <source>
        <dbReference type="Proteomes" id="UP000014480"/>
    </source>
</evidence>
<gene>
    <name evidence="1" type="ORF">Cob_v000076</name>
</gene>
<sequence>MQPHPMQAKPPPVLRPRRCQWGVGGIGREQELENRQSVFARSVVQHLTQHDNLAHRTNLLAQRNNLT</sequence>
<keyword evidence="2" id="KW-1185">Reference proteome</keyword>
<protein>
    <submittedName>
        <fullName evidence="1">Uncharacterized protein</fullName>
    </submittedName>
</protein>
<dbReference type="AlphaFoldDB" id="A0A484G9F1"/>
<dbReference type="Proteomes" id="UP000014480">
    <property type="component" value="Unassembled WGS sequence"/>
</dbReference>
<reference evidence="2" key="1">
    <citation type="journal article" date="2013" name="New Phytol.">
        <title>Comparative genomic and transcriptomic analyses reveal the hemibiotrophic stage shift of Colletotrichum fungi.</title>
        <authorList>
            <person name="Gan P."/>
            <person name="Ikeda K."/>
            <person name="Irieda H."/>
            <person name="Narusaka M."/>
            <person name="O'Connell R.J."/>
            <person name="Narusaka Y."/>
            <person name="Takano Y."/>
            <person name="Kubo Y."/>
            <person name="Shirasu K."/>
        </authorList>
    </citation>
    <scope>NUCLEOTIDE SEQUENCE [LARGE SCALE GENOMIC DNA]</scope>
    <source>
        <strain evidence="2">104-T / ATCC 96160 / CBS 514.97 / LARS 414 / MAFF 240422</strain>
    </source>
</reference>
<comment type="caution">
    <text evidence="1">The sequence shown here is derived from an EMBL/GenBank/DDBJ whole genome shotgun (WGS) entry which is preliminary data.</text>
</comment>
<name>A0A484G9F1_COLOR</name>
<organism evidence="1 2">
    <name type="scientific">Colletotrichum orbiculare (strain 104-T / ATCC 96160 / CBS 514.97 / LARS 414 / MAFF 240422)</name>
    <name type="common">Cucumber anthracnose fungus</name>
    <name type="synonym">Colletotrichum lagenarium</name>
    <dbReference type="NCBI Taxonomy" id="1213857"/>
    <lineage>
        <taxon>Eukaryota</taxon>
        <taxon>Fungi</taxon>
        <taxon>Dikarya</taxon>
        <taxon>Ascomycota</taxon>
        <taxon>Pezizomycotina</taxon>
        <taxon>Sordariomycetes</taxon>
        <taxon>Hypocreomycetidae</taxon>
        <taxon>Glomerellales</taxon>
        <taxon>Glomerellaceae</taxon>
        <taxon>Colletotrichum</taxon>
        <taxon>Colletotrichum orbiculare species complex</taxon>
    </lineage>
</organism>
<reference evidence="2" key="2">
    <citation type="journal article" date="2019" name="Mol. Plant Microbe Interact.">
        <title>Genome sequence resources for four phytopathogenic fungi from the Colletotrichum orbiculare species complex.</title>
        <authorList>
            <person name="Gan P."/>
            <person name="Tsushima A."/>
            <person name="Narusaka M."/>
            <person name="Narusaka Y."/>
            <person name="Takano Y."/>
            <person name="Kubo Y."/>
            <person name="Shirasu K."/>
        </authorList>
    </citation>
    <scope>GENOME REANNOTATION</scope>
    <source>
        <strain evidence="2">104-T / ATCC 96160 / CBS 514.97 / LARS 414 / MAFF 240422</strain>
    </source>
</reference>